<organism evidence="2">
    <name type="scientific">Caldilineaceae bacterium SB0662_bin_9</name>
    <dbReference type="NCBI Taxonomy" id="2605258"/>
    <lineage>
        <taxon>Bacteria</taxon>
        <taxon>Bacillati</taxon>
        <taxon>Chloroflexota</taxon>
        <taxon>Caldilineae</taxon>
        <taxon>Caldilineales</taxon>
        <taxon>Caldilineaceae</taxon>
    </lineage>
</organism>
<dbReference type="InterPro" id="IPR050789">
    <property type="entry name" value="Diverse_Enzym_Activities"/>
</dbReference>
<dbReference type="Pfam" id="PF00144">
    <property type="entry name" value="Beta-lactamase"/>
    <property type="match status" value="1"/>
</dbReference>
<accession>A0A6B1DRD4</accession>
<dbReference type="InterPro" id="IPR012338">
    <property type="entry name" value="Beta-lactam/transpept-like"/>
</dbReference>
<dbReference type="PANTHER" id="PTHR43283">
    <property type="entry name" value="BETA-LACTAMASE-RELATED"/>
    <property type="match status" value="1"/>
</dbReference>
<dbReference type="Gene3D" id="3.40.710.10">
    <property type="entry name" value="DD-peptidase/beta-lactamase superfamily"/>
    <property type="match status" value="1"/>
</dbReference>
<evidence type="ECO:0000259" key="1">
    <source>
        <dbReference type="Pfam" id="PF00144"/>
    </source>
</evidence>
<sequence length="395" mass="43965">MQLCTPDQANVSEQQLSRLDASMQAVVDKGQLNGIQVLLARRDKPFHFASFGWQDKANDVSMANDTIFRIYSMTKPIVSVAAMMLFEEGHLQIADPVGEYLPGFHQLKVYIDGNTNANLERPILIKDLLTHTAGLTYGFDPDHPVDRKYADVQILDLQSSPDDFLAHLCRFPLLFQPGTKWRYSVATDVLGMVVAAIRGQSLGEALNSMIFEPLGMQDTRFQVPEADLHRLSVNYQETSRGRLSPMPNPERDPVVVGVKRESGGGGLVGTTTDYYRFAQMLLNEGAVDGVRLLGPRTIRYMTTNHLTKDMTEVFGDEQIGYGAYGFGLGFRVMQNPGRHRYLTGVGEYGWAGAANTHFWIDPNADLIGIFMSQLMPSNLHLAHLFQSQAYAALND</sequence>
<dbReference type="PANTHER" id="PTHR43283:SF3">
    <property type="entry name" value="BETA-LACTAMASE FAMILY PROTEIN (AFU_ORTHOLOGUE AFUA_5G07500)"/>
    <property type="match status" value="1"/>
</dbReference>
<gene>
    <name evidence="2" type="ORF">F4Y08_07810</name>
</gene>
<feature type="domain" description="Beta-lactamase-related" evidence="1">
    <location>
        <begin position="20"/>
        <end position="382"/>
    </location>
</feature>
<name>A0A6B1DRD4_9CHLR</name>
<dbReference type="InterPro" id="IPR001466">
    <property type="entry name" value="Beta-lactam-related"/>
</dbReference>
<reference evidence="2" key="1">
    <citation type="submission" date="2019-09" db="EMBL/GenBank/DDBJ databases">
        <title>Characterisation of the sponge microbiome using genome-centric metagenomics.</title>
        <authorList>
            <person name="Engelberts J.P."/>
            <person name="Robbins S.J."/>
            <person name="De Goeij J.M."/>
            <person name="Aranda M."/>
            <person name="Bell S.C."/>
            <person name="Webster N.S."/>
        </authorList>
    </citation>
    <scope>NUCLEOTIDE SEQUENCE</scope>
    <source>
        <strain evidence="2">SB0662_bin_9</strain>
    </source>
</reference>
<evidence type="ECO:0000313" key="2">
    <source>
        <dbReference type="EMBL" id="MYD90230.1"/>
    </source>
</evidence>
<proteinExistence type="predicted"/>
<protein>
    <submittedName>
        <fullName evidence="2">Beta-lactamase family protein</fullName>
    </submittedName>
</protein>
<dbReference type="EMBL" id="VXPY01000053">
    <property type="protein sequence ID" value="MYD90230.1"/>
    <property type="molecule type" value="Genomic_DNA"/>
</dbReference>
<dbReference type="AlphaFoldDB" id="A0A6B1DRD4"/>
<dbReference type="SUPFAM" id="SSF56601">
    <property type="entry name" value="beta-lactamase/transpeptidase-like"/>
    <property type="match status" value="1"/>
</dbReference>
<comment type="caution">
    <text evidence="2">The sequence shown here is derived from an EMBL/GenBank/DDBJ whole genome shotgun (WGS) entry which is preliminary data.</text>
</comment>